<organism evidence="1 2">
    <name type="scientific">Candidatus Amesbacteria bacterium RIFCSPLOWO2_01_FULL_48_25</name>
    <dbReference type="NCBI Taxonomy" id="1797259"/>
    <lineage>
        <taxon>Bacteria</taxon>
        <taxon>Candidatus Amesiibacteriota</taxon>
    </lineage>
</organism>
<sequence length="163" mass="19276">MKIMIFGDTASGKSIFADRLGKKLSPPVIHLDELMDQIGREKRINIGEEIKKLVNSNNWIIEGNAFTKDPDYRIRNADLIFIFEAHSIITFIRHITRYIKLQLGWEKRIGSQNYKLNLEYFIPYIFIKFPRRREKAAKLAESFGKNTVYFHNFSELEQYLEKT</sequence>
<evidence type="ECO:0000313" key="1">
    <source>
        <dbReference type="EMBL" id="OGD03387.1"/>
    </source>
</evidence>
<comment type="caution">
    <text evidence="1">The sequence shown here is derived from an EMBL/GenBank/DDBJ whole genome shotgun (WGS) entry which is preliminary data.</text>
</comment>
<proteinExistence type="predicted"/>
<dbReference type="STRING" id="1797259.A2989_00970"/>
<dbReference type="Gene3D" id="3.40.50.300">
    <property type="entry name" value="P-loop containing nucleotide triphosphate hydrolases"/>
    <property type="match status" value="1"/>
</dbReference>
<dbReference type="InterPro" id="IPR052922">
    <property type="entry name" value="Cytidylate_Kinase-2"/>
</dbReference>
<evidence type="ECO:0008006" key="3">
    <source>
        <dbReference type="Google" id="ProtNLM"/>
    </source>
</evidence>
<gene>
    <name evidence="1" type="ORF">A2989_00970</name>
</gene>
<evidence type="ECO:0000313" key="2">
    <source>
        <dbReference type="Proteomes" id="UP000177080"/>
    </source>
</evidence>
<reference evidence="1 2" key="1">
    <citation type="journal article" date="2016" name="Nat. Commun.">
        <title>Thousands of microbial genomes shed light on interconnected biogeochemical processes in an aquifer system.</title>
        <authorList>
            <person name="Anantharaman K."/>
            <person name="Brown C.T."/>
            <person name="Hug L.A."/>
            <person name="Sharon I."/>
            <person name="Castelle C.J."/>
            <person name="Probst A.J."/>
            <person name="Thomas B.C."/>
            <person name="Singh A."/>
            <person name="Wilkins M.J."/>
            <person name="Karaoz U."/>
            <person name="Brodie E.L."/>
            <person name="Williams K.H."/>
            <person name="Hubbard S.S."/>
            <person name="Banfield J.F."/>
        </authorList>
    </citation>
    <scope>NUCLEOTIDE SEQUENCE [LARGE SCALE GENOMIC DNA]</scope>
</reference>
<accession>A0A1F4ZC61</accession>
<dbReference type="PANTHER" id="PTHR37816:SF3">
    <property type="entry name" value="MODULATES DNA TOPOLOGY"/>
    <property type="match status" value="1"/>
</dbReference>
<name>A0A1F4ZC61_9BACT</name>
<dbReference type="AlphaFoldDB" id="A0A1F4ZC61"/>
<dbReference type="EMBL" id="MEXN01000007">
    <property type="protein sequence ID" value="OGD03387.1"/>
    <property type="molecule type" value="Genomic_DNA"/>
</dbReference>
<protein>
    <recommendedName>
        <fullName evidence="3">Adenylate kinase</fullName>
    </recommendedName>
</protein>
<dbReference type="PANTHER" id="PTHR37816">
    <property type="entry name" value="YALI0E33011P"/>
    <property type="match status" value="1"/>
</dbReference>
<dbReference type="SUPFAM" id="SSF52540">
    <property type="entry name" value="P-loop containing nucleoside triphosphate hydrolases"/>
    <property type="match status" value="1"/>
</dbReference>
<dbReference type="Proteomes" id="UP000177080">
    <property type="component" value="Unassembled WGS sequence"/>
</dbReference>
<dbReference type="InterPro" id="IPR027417">
    <property type="entry name" value="P-loop_NTPase"/>
</dbReference>